<dbReference type="Gene3D" id="3.40.430.10">
    <property type="entry name" value="Dihydrofolate Reductase, subunit A"/>
    <property type="match status" value="1"/>
</dbReference>
<dbReference type="OrthoDB" id="195113at2"/>
<sequence>MRKLVYYVAVSIDGMIAGPGGEFDFYPEAPDMVEYLRAEFPETMPTHIRPGIGLEGVPNKRFSAVLMGRGTYKPALDAGIASPYAHLRQYVFSTSLGEIADPGVELISGDPVAAVRELKASDDQGDIWLCGGGKLAGTLLPEIDELIFKTYPVVAGAGIPVFAGELGARPFTPVDTRVFSHGGTITTYRPSPQ</sequence>
<evidence type="ECO:0000313" key="2">
    <source>
        <dbReference type="Proteomes" id="UP000199515"/>
    </source>
</evidence>
<gene>
    <name evidence="1" type="ORF">SAMN05421504_102850</name>
</gene>
<keyword evidence="2" id="KW-1185">Reference proteome</keyword>
<dbReference type="SUPFAM" id="SSF53597">
    <property type="entry name" value="Dihydrofolate reductase-like"/>
    <property type="match status" value="1"/>
</dbReference>
<evidence type="ECO:0000313" key="1">
    <source>
        <dbReference type="EMBL" id="SDX26516.1"/>
    </source>
</evidence>
<accession>A0A1H3AA31</accession>
<dbReference type="STRING" id="589385.SAMN05421504_102850"/>
<dbReference type="AlphaFoldDB" id="A0A1H3AA31"/>
<organism evidence="1 2">
    <name type="scientific">Amycolatopsis xylanica</name>
    <dbReference type="NCBI Taxonomy" id="589385"/>
    <lineage>
        <taxon>Bacteria</taxon>
        <taxon>Bacillati</taxon>
        <taxon>Actinomycetota</taxon>
        <taxon>Actinomycetes</taxon>
        <taxon>Pseudonocardiales</taxon>
        <taxon>Pseudonocardiaceae</taxon>
        <taxon>Amycolatopsis</taxon>
    </lineage>
</organism>
<dbReference type="Proteomes" id="UP000199515">
    <property type="component" value="Unassembled WGS sequence"/>
</dbReference>
<reference evidence="1 2" key="1">
    <citation type="submission" date="2016-10" db="EMBL/GenBank/DDBJ databases">
        <authorList>
            <person name="de Groot N.N."/>
        </authorList>
    </citation>
    <scope>NUCLEOTIDE SEQUENCE [LARGE SCALE GENOMIC DNA]</scope>
    <source>
        <strain evidence="1 2">CPCC 202699</strain>
    </source>
</reference>
<protein>
    <submittedName>
        <fullName evidence="1">Dihydrofolate reductase</fullName>
    </submittedName>
</protein>
<name>A0A1H3AA31_9PSEU</name>
<dbReference type="InterPro" id="IPR024072">
    <property type="entry name" value="DHFR-like_dom_sf"/>
</dbReference>
<proteinExistence type="predicted"/>
<dbReference type="EMBL" id="FNON01000002">
    <property type="protein sequence ID" value="SDX26516.1"/>
    <property type="molecule type" value="Genomic_DNA"/>
</dbReference>
<dbReference type="PANTHER" id="PTHR38011">
    <property type="entry name" value="DIHYDROFOLATE REDUCTASE FAMILY PROTEIN (AFU_ORTHOLOGUE AFUA_8G06820)"/>
    <property type="match status" value="1"/>
</dbReference>
<dbReference type="PANTHER" id="PTHR38011:SF11">
    <property type="entry name" value="2,5-DIAMINO-6-RIBOSYLAMINO-4(3H)-PYRIMIDINONE 5'-PHOSPHATE REDUCTASE"/>
    <property type="match status" value="1"/>
</dbReference>
<dbReference type="InterPro" id="IPR050765">
    <property type="entry name" value="Riboflavin_Biosynth_HTPR"/>
</dbReference>